<organism evidence="1">
    <name type="scientific">Absidia glauca</name>
    <name type="common">Pin mould</name>
    <dbReference type="NCBI Taxonomy" id="4829"/>
    <lineage>
        <taxon>Eukaryota</taxon>
        <taxon>Fungi</taxon>
        <taxon>Fungi incertae sedis</taxon>
        <taxon>Mucoromycota</taxon>
        <taxon>Mucoromycotina</taxon>
        <taxon>Mucoromycetes</taxon>
        <taxon>Mucorales</taxon>
        <taxon>Cunninghamellaceae</taxon>
        <taxon>Absidia</taxon>
    </lineage>
</organism>
<dbReference type="OrthoDB" id="2281940at2759"/>
<proteinExistence type="predicted"/>
<sequence length="338" mass="37624">MMSQHYVRIKTESSLHAGHTSHYPCHICCVRGDDAEGTGRPGRYVGALKEALRTREDFEIGTENGLLPLNPLVPLCKFTGPMFFALDELHLIGHGIHKHLYRLLIGKYDVKGAMMKYSLGSGAWNVVASDLLSNSIDYKAFENVFRLPAKQRSHRAVDWIGLLSFIFPALIISRMHMDCIDPTIAIITFIQYTQQHELTYDDLDIMDNCLHTFNLFVANAIHKNTIHVSFLTPTVHYLKHITHTIRALGPPRYYSTRCMELTIGVLKKGIRSTTEPGVNAMNVLTDRSALAYLDRLGVLEGVLGGLDGGEGNVGGEEDDEDNEDNCGIGCVCDVCVYV</sequence>
<dbReference type="Proteomes" id="UP000078561">
    <property type="component" value="Unassembled WGS sequence"/>
</dbReference>
<keyword evidence="2" id="KW-1185">Reference proteome</keyword>
<dbReference type="STRING" id="4829.A0A168PU50"/>
<name>A0A168PU50_ABSGL</name>
<dbReference type="AlphaFoldDB" id="A0A168PU50"/>
<accession>A0A168PU50</accession>
<dbReference type="InParanoid" id="A0A168PU50"/>
<dbReference type="EMBL" id="LT554026">
    <property type="protein sequence ID" value="SAM02982.1"/>
    <property type="molecule type" value="Genomic_DNA"/>
</dbReference>
<evidence type="ECO:0000313" key="2">
    <source>
        <dbReference type="Proteomes" id="UP000078561"/>
    </source>
</evidence>
<protein>
    <submittedName>
        <fullName evidence="1">Uncharacterized protein</fullName>
    </submittedName>
</protein>
<gene>
    <name evidence="1" type="primary">ABSGL_08799.1 scaffold 10439</name>
</gene>
<evidence type="ECO:0000313" key="1">
    <source>
        <dbReference type="EMBL" id="SAM02982.1"/>
    </source>
</evidence>
<reference evidence="1" key="1">
    <citation type="submission" date="2016-04" db="EMBL/GenBank/DDBJ databases">
        <authorList>
            <person name="Evans L.H."/>
            <person name="Alamgir A."/>
            <person name="Owens N."/>
            <person name="Weber N.D."/>
            <person name="Virtaneva K."/>
            <person name="Barbian K."/>
            <person name="Babar A."/>
            <person name="Rosenke K."/>
        </authorList>
    </citation>
    <scope>NUCLEOTIDE SEQUENCE [LARGE SCALE GENOMIC DNA]</scope>
    <source>
        <strain evidence="1">CBS 101.48</strain>
    </source>
</reference>
<dbReference type="OMA" id="CMELTIG"/>